<proteinExistence type="predicted"/>
<dbReference type="EMBL" id="MU001698">
    <property type="protein sequence ID" value="KAF2453290.1"/>
    <property type="molecule type" value="Genomic_DNA"/>
</dbReference>
<evidence type="ECO:0000313" key="2">
    <source>
        <dbReference type="Proteomes" id="UP000799766"/>
    </source>
</evidence>
<dbReference type="Proteomes" id="UP000799766">
    <property type="component" value="Unassembled WGS sequence"/>
</dbReference>
<evidence type="ECO:0000313" key="1">
    <source>
        <dbReference type="EMBL" id="KAF2453290.1"/>
    </source>
</evidence>
<dbReference type="AlphaFoldDB" id="A0A6A6NNE9"/>
<accession>A0A6A6NNE9</accession>
<reference evidence="1" key="1">
    <citation type="journal article" date="2020" name="Stud. Mycol.">
        <title>101 Dothideomycetes genomes: a test case for predicting lifestyles and emergence of pathogens.</title>
        <authorList>
            <person name="Haridas S."/>
            <person name="Albert R."/>
            <person name="Binder M."/>
            <person name="Bloem J."/>
            <person name="Labutti K."/>
            <person name="Salamov A."/>
            <person name="Andreopoulos B."/>
            <person name="Baker S."/>
            <person name="Barry K."/>
            <person name="Bills G."/>
            <person name="Bluhm B."/>
            <person name="Cannon C."/>
            <person name="Castanera R."/>
            <person name="Culley D."/>
            <person name="Daum C."/>
            <person name="Ezra D."/>
            <person name="Gonzalez J."/>
            <person name="Henrissat B."/>
            <person name="Kuo A."/>
            <person name="Liang C."/>
            <person name="Lipzen A."/>
            <person name="Lutzoni F."/>
            <person name="Magnuson J."/>
            <person name="Mondo S."/>
            <person name="Nolan M."/>
            <person name="Ohm R."/>
            <person name="Pangilinan J."/>
            <person name="Park H.-J."/>
            <person name="Ramirez L."/>
            <person name="Alfaro M."/>
            <person name="Sun H."/>
            <person name="Tritt A."/>
            <person name="Yoshinaga Y."/>
            <person name="Zwiers L.-H."/>
            <person name="Turgeon B."/>
            <person name="Goodwin S."/>
            <person name="Spatafora J."/>
            <person name="Crous P."/>
            <person name="Grigoriev I."/>
        </authorList>
    </citation>
    <scope>NUCLEOTIDE SEQUENCE</scope>
    <source>
        <strain evidence="1">ATCC 16933</strain>
    </source>
</reference>
<gene>
    <name evidence="1" type="ORF">BDY21DRAFT_128338</name>
</gene>
<organism evidence="1 2">
    <name type="scientific">Lineolata rhizophorae</name>
    <dbReference type="NCBI Taxonomy" id="578093"/>
    <lineage>
        <taxon>Eukaryota</taxon>
        <taxon>Fungi</taxon>
        <taxon>Dikarya</taxon>
        <taxon>Ascomycota</taxon>
        <taxon>Pezizomycotina</taxon>
        <taxon>Dothideomycetes</taxon>
        <taxon>Dothideomycetes incertae sedis</taxon>
        <taxon>Lineolatales</taxon>
        <taxon>Lineolataceae</taxon>
        <taxon>Lineolata</taxon>
    </lineage>
</organism>
<protein>
    <submittedName>
        <fullName evidence="1">Uncharacterized protein</fullName>
    </submittedName>
</protein>
<keyword evidence="2" id="KW-1185">Reference proteome</keyword>
<sequence length="195" mass="20823">MLSRCACPRQRTRVVVRAGPPTVRLTATACSPTGPVLHTAHDTRPPGAYIRPIPKYPSLGACSCRCALSRAPPERALEGAQHAYSRTARPLGCRTSTSKPLSSRIARSRCLHAKPSDPHPGSSDAWPAARALAASLHATLVWIRLNSQRGDSLAAAPALATGALSRFPASPVYCCPLKTPIEADRKNIPGHYMYT</sequence>
<name>A0A6A6NNE9_9PEZI</name>